<evidence type="ECO:0000256" key="15">
    <source>
        <dbReference type="RuleBase" id="RU000461"/>
    </source>
</evidence>
<evidence type="ECO:0000256" key="14">
    <source>
        <dbReference type="PIRSR" id="PIRSR602403-1"/>
    </source>
</evidence>
<reference evidence="17" key="1">
    <citation type="submission" date="2025-08" db="UniProtKB">
        <authorList>
            <consortium name="RefSeq"/>
        </authorList>
    </citation>
    <scope>IDENTIFICATION</scope>
    <source>
        <tissue evidence="17">Whole organism</tissue>
    </source>
</reference>
<keyword evidence="12 15" id="KW-0503">Monooxygenase</keyword>
<dbReference type="InterPro" id="IPR001128">
    <property type="entry name" value="Cyt_P450"/>
</dbReference>
<dbReference type="Proteomes" id="UP000504606">
    <property type="component" value="Unplaced"/>
</dbReference>
<dbReference type="CDD" id="cd11056">
    <property type="entry name" value="CYP6-like"/>
    <property type="match status" value="1"/>
</dbReference>
<evidence type="ECO:0000256" key="1">
    <source>
        <dbReference type="ARBA" id="ARBA00001971"/>
    </source>
</evidence>
<dbReference type="GO" id="GO:0005506">
    <property type="term" value="F:iron ion binding"/>
    <property type="evidence" value="ECO:0007669"/>
    <property type="project" value="InterPro"/>
</dbReference>
<dbReference type="Pfam" id="PF00067">
    <property type="entry name" value="p450"/>
    <property type="match status" value="1"/>
</dbReference>
<proteinExistence type="inferred from homology"/>
<comment type="function">
    <text evidence="2">May be involved in the metabolism of insect hormones and in the breakdown of synthetic insecticides.</text>
</comment>
<dbReference type="KEGG" id="foc:113217700"/>
<accession>A0A6J1TJ08</accession>
<name>A0A6J1TJ08_FRAOC</name>
<organism evidence="16 17">
    <name type="scientific">Frankliniella occidentalis</name>
    <name type="common">Western flower thrips</name>
    <name type="synonym">Euthrips occidentalis</name>
    <dbReference type="NCBI Taxonomy" id="133901"/>
    <lineage>
        <taxon>Eukaryota</taxon>
        <taxon>Metazoa</taxon>
        <taxon>Ecdysozoa</taxon>
        <taxon>Arthropoda</taxon>
        <taxon>Hexapoda</taxon>
        <taxon>Insecta</taxon>
        <taxon>Pterygota</taxon>
        <taxon>Neoptera</taxon>
        <taxon>Paraneoptera</taxon>
        <taxon>Thysanoptera</taxon>
        <taxon>Terebrantia</taxon>
        <taxon>Thripoidea</taxon>
        <taxon>Thripidae</taxon>
        <taxon>Frankliniella</taxon>
    </lineage>
</organism>
<comment type="cofactor">
    <cofactor evidence="1 14">
        <name>heme</name>
        <dbReference type="ChEBI" id="CHEBI:30413"/>
    </cofactor>
</comment>
<evidence type="ECO:0000256" key="11">
    <source>
        <dbReference type="ARBA" id="ARBA00023004"/>
    </source>
</evidence>
<evidence type="ECO:0000256" key="12">
    <source>
        <dbReference type="ARBA" id="ARBA00023033"/>
    </source>
</evidence>
<evidence type="ECO:0000313" key="17">
    <source>
        <dbReference type="RefSeq" id="XP_026293499.1"/>
    </source>
</evidence>
<dbReference type="FunFam" id="1.10.630.10:FF:000182">
    <property type="entry name" value="Cytochrome P450 3A4"/>
    <property type="match status" value="1"/>
</dbReference>
<dbReference type="GO" id="GO:0020037">
    <property type="term" value="F:heme binding"/>
    <property type="evidence" value="ECO:0007669"/>
    <property type="project" value="InterPro"/>
</dbReference>
<dbReference type="OrthoDB" id="2789670at2759"/>
<keyword evidence="11 14" id="KW-0408">Iron</keyword>
<keyword evidence="9" id="KW-0492">Microsome</keyword>
<dbReference type="PRINTS" id="PR00465">
    <property type="entry name" value="EP450IV"/>
</dbReference>
<dbReference type="PRINTS" id="PR00385">
    <property type="entry name" value="P450"/>
</dbReference>
<gene>
    <name evidence="17" type="primary">LOC113217700</name>
</gene>
<feature type="binding site" description="axial binding residue" evidence="14">
    <location>
        <position position="443"/>
    </location>
    <ligand>
        <name>heme</name>
        <dbReference type="ChEBI" id="CHEBI:30413"/>
    </ligand>
    <ligandPart>
        <name>Fe</name>
        <dbReference type="ChEBI" id="CHEBI:18248"/>
    </ligandPart>
</feature>
<protein>
    <submittedName>
        <fullName evidence="17">Cytochrome P450 6k1</fullName>
    </submittedName>
</protein>
<evidence type="ECO:0000256" key="7">
    <source>
        <dbReference type="ARBA" id="ARBA00022723"/>
    </source>
</evidence>
<evidence type="ECO:0000256" key="3">
    <source>
        <dbReference type="ARBA" id="ARBA00004174"/>
    </source>
</evidence>
<keyword evidence="13" id="KW-0472">Membrane</keyword>
<dbReference type="GO" id="GO:0016705">
    <property type="term" value="F:oxidoreductase activity, acting on paired donors, with incorporation or reduction of molecular oxygen"/>
    <property type="evidence" value="ECO:0007669"/>
    <property type="project" value="InterPro"/>
</dbReference>
<dbReference type="GeneID" id="113217700"/>
<keyword evidence="6 14" id="KW-0349">Heme</keyword>
<dbReference type="InterPro" id="IPR002403">
    <property type="entry name" value="Cyt_P450_E_grp-IV"/>
</dbReference>
<evidence type="ECO:0000256" key="2">
    <source>
        <dbReference type="ARBA" id="ARBA00003690"/>
    </source>
</evidence>
<dbReference type="SUPFAM" id="SSF48264">
    <property type="entry name" value="Cytochrome P450"/>
    <property type="match status" value="1"/>
</dbReference>
<keyword evidence="8" id="KW-0256">Endoplasmic reticulum</keyword>
<evidence type="ECO:0000256" key="10">
    <source>
        <dbReference type="ARBA" id="ARBA00023002"/>
    </source>
</evidence>
<evidence type="ECO:0000313" key="16">
    <source>
        <dbReference type="Proteomes" id="UP000504606"/>
    </source>
</evidence>
<evidence type="ECO:0000256" key="5">
    <source>
        <dbReference type="ARBA" id="ARBA00010617"/>
    </source>
</evidence>
<dbReference type="InterPro" id="IPR017972">
    <property type="entry name" value="Cyt_P450_CS"/>
</dbReference>
<dbReference type="AlphaFoldDB" id="A0A6J1TJ08"/>
<evidence type="ECO:0000256" key="8">
    <source>
        <dbReference type="ARBA" id="ARBA00022824"/>
    </source>
</evidence>
<dbReference type="PANTHER" id="PTHR24292:SF54">
    <property type="entry name" value="CYP9F3-RELATED"/>
    <property type="match status" value="1"/>
</dbReference>
<dbReference type="GO" id="GO:0004497">
    <property type="term" value="F:monooxygenase activity"/>
    <property type="evidence" value="ECO:0007669"/>
    <property type="project" value="UniProtKB-KW"/>
</dbReference>
<keyword evidence="7 14" id="KW-0479">Metal-binding</keyword>
<comment type="similarity">
    <text evidence="5 15">Belongs to the cytochrome P450 family.</text>
</comment>
<dbReference type="GO" id="GO:0005789">
    <property type="term" value="C:endoplasmic reticulum membrane"/>
    <property type="evidence" value="ECO:0007669"/>
    <property type="project" value="UniProtKB-SubCell"/>
</dbReference>
<evidence type="ECO:0000256" key="9">
    <source>
        <dbReference type="ARBA" id="ARBA00022848"/>
    </source>
</evidence>
<dbReference type="PROSITE" id="PS00086">
    <property type="entry name" value="CYTOCHROME_P450"/>
    <property type="match status" value="1"/>
</dbReference>
<evidence type="ECO:0000256" key="6">
    <source>
        <dbReference type="ARBA" id="ARBA00022617"/>
    </source>
</evidence>
<keyword evidence="10 15" id="KW-0560">Oxidoreductase</keyword>
<keyword evidence="16" id="KW-1185">Reference proteome</keyword>
<dbReference type="InterPro" id="IPR050476">
    <property type="entry name" value="Insect_CytP450_Detox"/>
</dbReference>
<dbReference type="InterPro" id="IPR036396">
    <property type="entry name" value="Cyt_P450_sf"/>
</dbReference>
<sequence>MAVILVLLGVVLALVLLLAALSCSQFGTWSRKGIPSPSWPLPLVGHCLRSLLQLEPLYQNFDRIYKMFPGQPYVGFYAGSSPVLLIKDIEAIKHITVKDFHVFTNHKLSPDARYDKSLSNFMFCLMDQEWKSIRVKMTPAFSSGRLKTMYPQVNAVGERFLEAIEKKKDKNGDVAVNPLCSFYGIDVIGQCAFGVESNCLLEEGRSPFLNAVEGAFRFGALEGVASSALMFSNFAYHVLGTSGVSMLKEWRTAVIRDILRESSEHREREPLANRDIFDNLLSMRKNGVPQELFESQVYSMLFAGSETSAATVMFTLWQLALNPEVQDKLRAELLEAREKDGGNLSYETMHELRYLDMVFKETLRLWPVMPWMDRVASEDYTLPGTDVQIEKGTLVFIPSFSIQRDPDIWQDPETYDPERFSPSNSDNLNKLAFIPFGAGPRACIGSRFADMSVKSVVSKTLLNYEVCLAENTPRSEAELKINKMAFIISLTEQLPLRFRKLK</sequence>
<evidence type="ECO:0000256" key="13">
    <source>
        <dbReference type="ARBA" id="ARBA00023136"/>
    </source>
</evidence>
<evidence type="ECO:0000256" key="4">
    <source>
        <dbReference type="ARBA" id="ARBA00004406"/>
    </source>
</evidence>
<dbReference type="RefSeq" id="XP_026293499.1">
    <property type="nucleotide sequence ID" value="XM_026437714.2"/>
</dbReference>
<dbReference type="PANTHER" id="PTHR24292">
    <property type="entry name" value="CYTOCHROME P450"/>
    <property type="match status" value="1"/>
</dbReference>
<dbReference type="Gene3D" id="1.10.630.10">
    <property type="entry name" value="Cytochrome P450"/>
    <property type="match status" value="1"/>
</dbReference>
<comment type="subcellular location">
    <subcellularLocation>
        <location evidence="4">Endoplasmic reticulum membrane</location>
        <topology evidence="4">Peripheral membrane protein</topology>
    </subcellularLocation>
    <subcellularLocation>
        <location evidence="3">Microsome membrane</location>
        <topology evidence="3">Peripheral membrane protein</topology>
    </subcellularLocation>
</comment>